<organism evidence="2 3">
    <name type="scientific">Enhygromyxa salina</name>
    <dbReference type="NCBI Taxonomy" id="215803"/>
    <lineage>
        <taxon>Bacteria</taxon>
        <taxon>Pseudomonadati</taxon>
        <taxon>Myxococcota</taxon>
        <taxon>Polyangia</taxon>
        <taxon>Nannocystales</taxon>
        <taxon>Nannocystaceae</taxon>
        <taxon>Enhygromyxa</taxon>
    </lineage>
</organism>
<dbReference type="PANTHER" id="PTHR12289:SF67">
    <property type="match status" value="1"/>
</dbReference>
<keyword evidence="3" id="KW-1185">Reference proteome</keyword>
<feature type="domain" description="GST N-terminal" evidence="1">
    <location>
        <begin position="7"/>
        <end position="81"/>
    </location>
</feature>
<evidence type="ECO:0000313" key="2">
    <source>
        <dbReference type="EMBL" id="PRP90007.1"/>
    </source>
</evidence>
<dbReference type="SUPFAM" id="SSF52833">
    <property type="entry name" value="Thioredoxin-like"/>
    <property type="match status" value="1"/>
</dbReference>
<dbReference type="InterPro" id="IPR036282">
    <property type="entry name" value="Glutathione-S-Trfase_C_sf"/>
</dbReference>
<sequence>MAEPYRLIAAEVSLYSGKARAYLRYKQLPFEELFASRKVLQTIVRPKTGLTMIPVLLTPAGDAVQDTTAIIDYLEARHPERSVYPDTPVLRLASLLLELYGDEWLVMPAMHYRWHYKRANMGLILSEFGEIVAPRLPKLLRPLAGLPIATYFGGNYGRALGINADNRDAIERSYEAFLVDFDAHLGEHPFLLGARPSVGDFGFMGPLYAHLYRDPAPGELMRRLAPRVAGWVERMNAPAPGGAPGGGAVGFVGSDEPPRSLDPIFRRLFTEHWPVVADTIAAVDRWVRAHPDKPRISRFVGEHRFTIEGATTTRWIQSFTQWMAQRPLDAYEALAPEDRVRANRWLARVGGSGKLAVRPPTRVERVDNRLVPA</sequence>
<dbReference type="GO" id="GO:0005737">
    <property type="term" value="C:cytoplasm"/>
    <property type="evidence" value="ECO:0007669"/>
    <property type="project" value="TreeGrafter"/>
</dbReference>
<dbReference type="EMBL" id="PVNK01000307">
    <property type="protein sequence ID" value="PRP90007.1"/>
    <property type="molecule type" value="Genomic_DNA"/>
</dbReference>
<dbReference type="RefSeq" id="WP_181198468.1">
    <property type="nucleotide sequence ID" value="NZ_PVNK01000307.1"/>
</dbReference>
<dbReference type="Pfam" id="PF13417">
    <property type="entry name" value="GST_N_3"/>
    <property type="match status" value="1"/>
</dbReference>
<comment type="caution">
    <text evidence="2">The sequence shown here is derived from an EMBL/GenBank/DDBJ whole genome shotgun (WGS) entry which is preliminary data.</text>
</comment>
<protein>
    <recommendedName>
        <fullName evidence="1">GST N-terminal domain-containing protein</fullName>
    </recommendedName>
</protein>
<reference evidence="2 3" key="1">
    <citation type="submission" date="2018-03" db="EMBL/GenBank/DDBJ databases">
        <title>Draft Genome Sequences of the Obligatory Marine Myxobacteria Enhygromyxa salina SWB005.</title>
        <authorList>
            <person name="Poehlein A."/>
            <person name="Moghaddam J.A."/>
            <person name="Harms H."/>
            <person name="Alanjari M."/>
            <person name="Koenig G.M."/>
            <person name="Daniel R."/>
            <person name="Schaeberle T.F."/>
        </authorList>
    </citation>
    <scope>NUCLEOTIDE SEQUENCE [LARGE SCALE GENOMIC DNA]</scope>
    <source>
        <strain evidence="2 3">SWB005</strain>
    </source>
</reference>
<name>A0A2S9XAX3_9BACT</name>
<dbReference type="Gene3D" id="3.40.30.10">
    <property type="entry name" value="Glutaredoxin"/>
    <property type="match status" value="1"/>
</dbReference>
<accession>A0A2S9XAX3</accession>
<dbReference type="PANTHER" id="PTHR12289">
    <property type="entry name" value="METAXIN RELATED"/>
    <property type="match status" value="1"/>
</dbReference>
<proteinExistence type="predicted"/>
<evidence type="ECO:0000313" key="3">
    <source>
        <dbReference type="Proteomes" id="UP000237968"/>
    </source>
</evidence>
<dbReference type="InterPro" id="IPR050931">
    <property type="entry name" value="Mito_Protein_Transport_Metaxin"/>
</dbReference>
<dbReference type="InterPro" id="IPR004045">
    <property type="entry name" value="Glutathione_S-Trfase_N"/>
</dbReference>
<gene>
    <name evidence="2" type="ORF">ENSA5_68890</name>
</gene>
<dbReference type="Gene3D" id="1.20.1050.10">
    <property type="match status" value="1"/>
</dbReference>
<evidence type="ECO:0000259" key="1">
    <source>
        <dbReference type="Pfam" id="PF13417"/>
    </source>
</evidence>
<dbReference type="SUPFAM" id="SSF47616">
    <property type="entry name" value="GST C-terminal domain-like"/>
    <property type="match status" value="1"/>
</dbReference>
<dbReference type="AlphaFoldDB" id="A0A2S9XAX3"/>
<dbReference type="Proteomes" id="UP000237968">
    <property type="component" value="Unassembled WGS sequence"/>
</dbReference>
<dbReference type="InterPro" id="IPR036249">
    <property type="entry name" value="Thioredoxin-like_sf"/>
</dbReference>